<dbReference type="GO" id="GO:0003735">
    <property type="term" value="F:structural constituent of ribosome"/>
    <property type="evidence" value="ECO:0007669"/>
    <property type="project" value="InterPro"/>
</dbReference>
<dbReference type="NCBIfam" id="TIGR00030">
    <property type="entry name" value="S21p"/>
    <property type="match status" value="1"/>
</dbReference>
<organism evidence="4 5">
    <name type="scientific">Suricata suricatta</name>
    <name type="common">Meerkat</name>
    <dbReference type="NCBI Taxonomy" id="37032"/>
    <lineage>
        <taxon>Eukaryota</taxon>
        <taxon>Metazoa</taxon>
        <taxon>Chordata</taxon>
        <taxon>Craniata</taxon>
        <taxon>Vertebrata</taxon>
        <taxon>Euteleostomi</taxon>
        <taxon>Mammalia</taxon>
        <taxon>Eutheria</taxon>
        <taxon>Laurasiatheria</taxon>
        <taxon>Carnivora</taxon>
        <taxon>Feliformia</taxon>
        <taxon>Herpestidae</taxon>
        <taxon>Suricata</taxon>
    </lineage>
</organism>
<evidence type="ECO:0000256" key="2">
    <source>
        <dbReference type="ARBA" id="ARBA00022980"/>
    </source>
</evidence>
<reference evidence="4" key="2">
    <citation type="submission" date="2025-08" db="UniProtKB">
        <authorList>
            <consortium name="Ensembl"/>
        </authorList>
    </citation>
    <scope>IDENTIFICATION</scope>
</reference>
<name>A0A673TR12_SURSU</name>
<dbReference type="InterPro" id="IPR001911">
    <property type="entry name" value="Ribosomal_bS21"/>
</dbReference>
<keyword evidence="2" id="KW-0689">Ribosomal protein</keyword>
<evidence type="ECO:0000313" key="4">
    <source>
        <dbReference type="Ensembl" id="ENSSSUP00005014283.1"/>
    </source>
</evidence>
<dbReference type="OMA" id="FIARTMM"/>
<keyword evidence="3" id="KW-0687">Ribonucleoprotein</keyword>
<dbReference type="GO" id="GO:0006412">
    <property type="term" value="P:translation"/>
    <property type="evidence" value="ECO:0007669"/>
    <property type="project" value="InterPro"/>
</dbReference>
<evidence type="ECO:0000256" key="1">
    <source>
        <dbReference type="ARBA" id="ARBA00006640"/>
    </source>
</evidence>
<sequence length="83" mass="8959">IAKCLEFIARIVMVQEGDMQGASRTLRRILAMDGLIEDAKGWQYYEKPCAVKPACRSAAQSGSEDQLDGRIGRIGGRAAEACG</sequence>
<dbReference type="Ensembl" id="ENSSSUT00005016310.1">
    <property type="protein sequence ID" value="ENSSSUP00005014283.1"/>
    <property type="gene ID" value="ENSSSUG00005009185.1"/>
</dbReference>
<reference evidence="4 5" key="1">
    <citation type="submission" date="2019-05" db="EMBL/GenBank/DDBJ databases">
        <title>A Chromosome-scale Meerkat (S. suricatta) Genome Assembly.</title>
        <authorList>
            <person name="Dudchenko O."/>
            <person name="Lieberman Aiden E."/>
            <person name="Tung J."/>
            <person name="Barreiro L.B."/>
            <person name="Clutton-Brock T.H."/>
        </authorList>
    </citation>
    <scope>NUCLEOTIDE SEQUENCE [LARGE SCALE GENOMIC DNA]</scope>
</reference>
<evidence type="ECO:0000313" key="5">
    <source>
        <dbReference type="Proteomes" id="UP000472268"/>
    </source>
</evidence>
<reference evidence="4" key="3">
    <citation type="submission" date="2025-09" db="UniProtKB">
        <authorList>
            <consortium name="Ensembl"/>
        </authorList>
    </citation>
    <scope>IDENTIFICATION</scope>
</reference>
<proteinExistence type="inferred from homology"/>
<comment type="similarity">
    <text evidence="1">Belongs to the bacterial ribosomal protein bS21 family.</text>
</comment>
<dbReference type="Proteomes" id="UP000472268">
    <property type="component" value="Chromosome 12"/>
</dbReference>
<dbReference type="GO" id="GO:0005840">
    <property type="term" value="C:ribosome"/>
    <property type="evidence" value="ECO:0007669"/>
    <property type="project" value="UniProtKB-KW"/>
</dbReference>
<keyword evidence="5" id="KW-1185">Reference proteome</keyword>
<accession>A0A673TR12</accession>
<dbReference type="Pfam" id="PF01165">
    <property type="entry name" value="Ribosomal_S21"/>
    <property type="match status" value="1"/>
</dbReference>
<dbReference type="GO" id="GO:1990904">
    <property type="term" value="C:ribonucleoprotein complex"/>
    <property type="evidence" value="ECO:0007669"/>
    <property type="project" value="UniProtKB-KW"/>
</dbReference>
<evidence type="ECO:0000256" key="3">
    <source>
        <dbReference type="ARBA" id="ARBA00023274"/>
    </source>
</evidence>
<protein>
    <submittedName>
        <fullName evidence="4">Uncharacterized protein</fullName>
    </submittedName>
</protein>
<dbReference type="AlphaFoldDB" id="A0A673TR12"/>